<protein>
    <submittedName>
        <fullName evidence="2">Uncharacterized protein</fullName>
    </submittedName>
</protein>
<dbReference type="Proteomes" id="UP000253941">
    <property type="component" value="Unassembled WGS sequence"/>
</dbReference>
<evidence type="ECO:0000313" key="2">
    <source>
        <dbReference type="EMBL" id="RDD61248.1"/>
    </source>
</evidence>
<evidence type="ECO:0000313" key="3">
    <source>
        <dbReference type="Proteomes" id="UP000253941"/>
    </source>
</evidence>
<evidence type="ECO:0000256" key="1">
    <source>
        <dbReference type="SAM" id="MobiDB-lite"/>
    </source>
</evidence>
<dbReference type="RefSeq" id="WP_114582892.1">
    <property type="nucleotide sequence ID" value="NZ_QPMH01000014.1"/>
</dbReference>
<dbReference type="EMBL" id="QPMH01000014">
    <property type="protein sequence ID" value="RDD61248.1"/>
    <property type="molecule type" value="Genomic_DNA"/>
</dbReference>
<proteinExistence type="predicted"/>
<reference evidence="2 3" key="1">
    <citation type="submission" date="2018-07" db="EMBL/GenBank/DDBJ databases">
        <title>Venubactetium sediminum gen. nov., sp. nov., isolated from a marine solar saltern.</title>
        <authorList>
            <person name="Wang S."/>
        </authorList>
    </citation>
    <scope>NUCLEOTIDE SEQUENCE [LARGE SCALE GENOMIC DNA]</scope>
    <source>
        <strain evidence="2 3">WD2A32</strain>
    </source>
</reference>
<comment type="caution">
    <text evidence="2">The sequence shown here is derived from an EMBL/GenBank/DDBJ whole genome shotgun (WGS) entry which is preliminary data.</text>
</comment>
<keyword evidence="3" id="KW-1185">Reference proteome</keyword>
<accession>A0A369T7J5</accession>
<organism evidence="2 3">
    <name type="scientific">Ferruginivarius sediminum</name>
    <dbReference type="NCBI Taxonomy" id="2661937"/>
    <lineage>
        <taxon>Bacteria</taxon>
        <taxon>Pseudomonadati</taxon>
        <taxon>Pseudomonadota</taxon>
        <taxon>Alphaproteobacteria</taxon>
        <taxon>Rhodospirillales</taxon>
        <taxon>Rhodospirillaceae</taxon>
        <taxon>Ferruginivarius</taxon>
    </lineage>
</organism>
<dbReference type="AlphaFoldDB" id="A0A369T7J5"/>
<gene>
    <name evidence="2" type="ORF">DRB17_14305</name>
</gene>
<sequence>MAVKFKKGSSSDKTKSAPYSGSAQVYEKQLSVRLPLHVVQDLKQLAADKNTTLRAVVLDALTSHYGLNVDANEKQDKRPAARKLQAELYQKLKQGEISLDT</sequence>
<name>A0A369T7J5_9PROT</name>
<feature type="region of interest" description="Disordered" evidence="1">
    <location>
        <begin position="1"/>
        <end position="21"/>
    </location>
</feature>